<organism evidence="2 3">
    <name type="scientific">Aspergillus pseudoustus</name>
    <dbReference type="NCBI Taxonomy" id="1810923"/>
    <lineage>
        <taxon>Eukaryota</taxon>
        <taxon>Fungi</taxon>
        <taxon>Dikarya</taxon>
        <taxon>Ascomycota</taxon>
        <taxon>Pezizomycotina</taxon>
        <taxon>Eurotiomycetes</taxon>
        <taxon>Eurotiomycetidae</taxon>
        <taxon>Eurotiales</taxon>
        <taxon>Aspergillaceae</taxon>
        <taxon>Aspergillus</taxon>
        <taxon>Aspergillus subgen. Nidulantes</taxon>
    </lineage>
</organism>
<evidence type="ECO:0000313" key="3">
    <source>
        <dbReference type="Proteomes" id="UP001610446"/>
    </source>
</evidence>
<gene>
    <name evidence="2" type="ORF">BJY01DRAFT_124515</name>
</gene>
<protein>
    <submittedName>
        <fullName evidence="2">Uncharacterized protein</fullName>
    </submittedName>
</protein>
<name>A0ABR4IPP2_9EURO</name>
<feature type="region of interest" description="Disordered" evidence="1">
    <location>
        <begin position="80"/>
        <end position="122"/>
    </location>
</feature>
<accession>A0ABR4IPP2</accession>
<reference evidence="2 3" key="1">
    <citation type="submission" date="2024-07" db="EMBL/GenBank/DDBJ databases">
        <title>Section-level genome sequencing and comparative genomics of Aspergillus sections Usti and Cavernicolus.</title>
        <authorList>
            <consortium name="Lawrence Berkeley National Laboratory"/>
            <person name="Nybo J.L."/>
            <person name="Vesth T.C."/>
            <person name="Theobald S."/>
            <person name="Frisvad J.C."/>
            <person name="Larsen T.O."/>
            <person name="Kjaerboelling I."/>
            <person name="Rothschild-Mancinelli K."/>
            <person name="Lyhne E.K."/>
            <person name="Kogle M.E."/>
            <person name="Barry K."/>
            <person name="Clum A."/>
            <person name="Na H."/>
            <person name="Ledsgaard L."/>
            <person name="Lin J."/>
            <person name="Lipzen A."/>
            <person name="Kuo A."/>
            <person name="Riley R."/>
            <person name="Mondo S."/>
            <person name="Labutti K."/>
            <person name="Haridas S."/>
            <person name="Pangalinan J."/>
            <person name="Salamov A.A."/>
            <person name="Simmons B.A."/>
            <person name="Magnuson J.K."/>
            <person name="Chen J."/>
            <person name="Drula E."/>
            <person name="Henrissat B."/>
            <person name="Wiebenga A."/>
            <person name="Lubbers R.J."/>
            <person name="Gomes A.C."/>
            <person name="Makela M.R."/>
            <person name="Stajich J."/>
            <person name="Grigoriev I.V."/>
            <person name="Mortensen U.H."/>
            <person name="De Vries R.P."/>
            <person name="Baker S.E."/>
            <person name="Andersen M.R."/>
        </authorList>
    </citation>
    <scope>NUCLEOTIDE SEQUENCE [LARGE SCALE GENOMIC DNA]</scope>
    <source>
        <strain evidence="2 3">CBS 123904</strain>
    </source>
</reference>
<proteinExistence type="predicted"/>
<keyword evidence="3" id="KW-1185">Reference proteome</keyword>
<dbReference type="Proteomes" id="UP001610446">
    <property type="component" value="Unassembled WGS sequence"/>
</dbReference>
<evidence type="ECO:0000256" key="1">
    <source>
        <dbReference type="SAM" id="MobiDB-lite"/>
    </source>
</evidence>
<comment type="caution">
    <text evidence="2">The sequence shown here is derived from an EMBL/GenBank/DDBJ whole genome shotgun (WGS) entry which is preliminary data.</text>
</comment>
<feature type="region of interest" description="Disordered" evidence="1">
    <location>
        <begin position="1"/>
        <end position="26"/>
    </location>
</feature>
<dbReference type="EMBL" id="JBFXLU010000331">
    <property type="protein sequence ID" value="KAL2829562.1"/>
    <property type="molecule type" value="Genomic_DNA"/>
</dbReference>
<evidence type="ECO:0000313" key="2">
    <source>
        <dbReference type="EMBL" id="KAL2829562.1"/>
    </source>
</evidence>
<sequence>MLTGCRHSSHISTEAPSADDGLPSTSYRVTSQKTTLELPAFLPPSRSDIKLEMGVGIHRSILSDRTLTYYDARHPHHWNGAENAGGTHHHGWELSRPPHGLTSKPTRERKRRKQDSRTTTTQALSYRLFSDNRGQSLFSAENALPLLLIA</sequence>